<dbReference type="FunFam" id="1.25.40.10:FF:000090">
    <property type="entry name" value="Pentatricopeptide repeat-containing protein, chloroplastic"/>
    <property type="match status" value="1"/>
</dbReference>
<reference evidence="3" key="2">
    <citation type="journal article" date="2022" name="Hortic Res">
        <title>The genome of Dioscorea zingiberensis sheds light on the biosynthesis, origin and evolution of the medicinally important diosgenin saponins.</title>
        <authorList>
            <person name="Li Y."/>
            <person name="Tan C."/>
            <person name="Li Z."/>
            <person name="Guo J."/>
            <person name="Li S."/>
            <person name="Chen X."/>
            <person name="Wang C."/>
            <person name="Dai X."/>
            <person name="Yang H."/>
            <person name="Song W."/>
            <person name="Hou L."/>
            <person name="Xu J."/>
            <person name="Tong Z."/>
            <person name="Xu A."/>
            <person name="Yuan X."/>
            <person name="Wang W."/>
            <person name="Yang Q."/>
            <person name="Chen L."/>
            <person name="Sun Z."/>
            <person name="Wang K."/>
            <person name="Pan B."/>
            <person name="Chen J."/>
            <person name="Bao Y."/>
            <person name="Liu F."/>
            <person name="Qi X."/>
            <person name="Gang D.R."/>
            <person name="Wen J."/>
            <person name="Li J."/>
        </authorList>
    </citation>
    <scope>NUCLEOTIDE SEQUENCE</scope>
    <source>
        <strain evidence="3">Dzin_1.0</strain>
    </source>
</reference>
<gene>
    <name evidence="3" type="ORF">J5N97_022155</name>
</gene>
<feature type="repeat" description="PPR" evidence="2">
    <location>
        <begin position="249"/>
        <end position="283"/>
    </location>
</feature>
<comment type="caution">
    <text evidence="3">The sequence shown here is derived from an EMBL/GenBank/DDBJ whole genome shotgun (WGS) entry which is preliminary data.</text>
</comment>
<dbReference type="SUPFAM" id="SSF48452">
    <property type="entry name" value="TPR-like"/>
    <property type="match status" value="1"/>
</dbReference>
<keyword evidence="4" id="KW-1185">Reference proteome</keyword>
<evidence type="ECO:0000256" key="1">
    <source>
        <dbReference type="ARBA" id="ARBA00022737"/>
    </source>
</evidence>
<dbReference type="InterPro" id="IPR046960">
    <property type="entry name" value="PPR_At4g14850-like_plant"/>
</dbReference>
<dbReference type="InterPro" id="IPR046848">
    <property type="entry name" value="E_motif"/>
</dbReference>
<dbReference type="AlphaFoldDB" id="A0A9D5CAM5"/>
<feature type="repeat" description="PPR" evidence="2">
    <location>
        <begin position="184"/>
        <end position="218"/>
    </location>
</feature>
<reference evidence="3" key="1">
    <citation type="submission" date="2021-03" db="EMBL/GenBank/DDBJ databases">
        <authorList>
            <person name="Li Z."/>
            <person name="Yang C."/>
        </authorList>
    </citation>
    <scope>NUCLEOTIDE SEQUENCE</scope>
    <source>
        <strain evidence="3">Dzin_1.0</strain>
        <tissue evidence="3">Leaf</tissue>
    </source>
</reference>
<evidence type="ECO:0000313" key="3">
    <source>
        <dbReference type="EMBL" id="KAJ0969278.1"/>
    </source>
</evidence>
<keyword evidence="1" id="KW-0677">Repeat</keyword>
<proteinExistence type="predicted"/>
<feature type="repeat" description="PPR" evidence="2">
    <location>
        <begin position="453"/>
        <end position="488"/>
    </location>
</feature>
<dbReference type="Pfam" id="PF12854">
    <property type="entry name" value="PPR_1"/>
    <property type="match status" value="1"/>
</dbReference>
<dbReference type="NCBIfam" id="TIGR00756">
    <property type="entry name" value="PPR"/>
    <property type="match status" value="6"/>
</dbReference>
<dbReference type="Proteomes" id="UP001085076">
    <property type="component" value="Miscellaneous, Linkage group lg06"/>
</dbReference>
<dbReference type="Pfam" id="PF20431">
    <property type="entry name" value="E_motif"/>
    <property type="match status" value="1"/>
</dbReference>
<dbReference type="PANTHER" id="PTHR47926">
    <property type="entry name" value="PENTATRICOPEPTIDE REPEAT-CONTAINING PROTEIN"/>
    <property type="match status" value="1"/>
</dbReference>
<dbReference type="Pfam" id="PF13041">
    <property type="entry name" value="PPR_2"/>
    <property type="match status" value="1"/>
</dbReference>
<evidence type="ECO:0008006" key="5">
    <source>
        <dbReference type="Google" id="ProtNLM"/>
    </source>
</evidence>
<dbReference type="PANTHER" id="PTHR47926:SF457">
    <property type="entry name" value="PENTACOTRIPEPTIDE-REPEAT REGION OF PRORP DOMAIN-CONTAINING PROTEIN"/>
    <property type="match status" value="1"/>
</dbReference>
<dbReference type="OrthoDB" id="185373at2759"/>
<evidence type="ECO:0000313" key="4">
    <source>
        <dbReference type="Proteomes" id="UP001085076"/>
    </source>
</evidence>
<protein>
    <recommendedName>
        <fullName evidence="5">Pentatricopeptide repeat-containing protein</fullName>
    </recommendedName>
</protein>
<sequence length="611" mass="68107">MVARRCWSRVEEDRVITLIKLCKGVSQLKQVHAHILLHGQSQNNYLAAKLVRSFTELGCLQSARLIADEMISPNAFVWTALIRGCSHQSEPEFRFEEAFSMYTRMRQCSPDIEPLTFTLSSVLKACARALALSEGSQVHANAFKHGFQFDATVQTALIGLYGKCRRMSDAQKVFDKMLAAGVKDVQAWNTMIAGYAEAGDMESASYLFDIMPEWNTFTMVEMIQGYAAIGQIEHARGLFETHVGPGDRNVVVYTAMISGYAKCGNISSARSLFDEMPNRDIASWNAMITAYTHADLPDDAFGLFQSMLNSKAKPNKTTIATIASACAQLGSPNLARALQRYVDLHGSELMNSHTVAALIDLHAKCGDLWRAHELFDQWRDRDLICYSSMIAGFGIHGRSEDAMRVFENLRAAGLRPDSICFVSVLTACSHAGMVEEGRRYFESMTKDHGIAPSAEHYMCMVDMLGRAGLVEEAHRLIAGEMRTRGVRPNAGVWGALLSACRSHANVEVGEEAARRLMEMEPENAGNYVLLSNIYAKARRWERVAKVRAMMRCRGMRKPPGCSWVEVDADAGAGVRRFMTGEVYDPQVEEMLELLAWELKALGYFSKFMELE</sequence>
<dbReference type="GO" id="GO:0009451">
    <property type="term" value="P:RNA modification"/>
    <property type="evidence" value="ECO:0007669"/>
    <property type="project" value="InterPro"/>
</dbReference>
<evidence type="ECO:0000256" key="2">
    <source>
        <dbReference type="PROSITE-ProRule" id="PRU00708"/>
    </source>
</evidence>
<dbReference type="Pfam" id="PF01535">
    <property type="entry name" value="PPR"/>
    <property type="match status" value="6"/>
</dbReference>
<feature type="repeat" description="PPR" evidence="2">
    <location>
        <begin position="417"/>
        <end position="452"/>
    </location>
</feature>
<name>A0A9D5CAM5_9LILI</name>
<dbReference type="InterPro" id="IPR011990">
    <property type="entry name" value="TPR-like_helical_dom_sf"/>
</dbReference>
<dbReference type="Gene3D" id="1.25.40.10">
    <property type="entry name" value="Tetratricopeptide repeat domain"/>
    <property type="match status" value="4"/>
</dbReference>
<organism evidence="3 4">
    <name type="scientific">Dioscorea zingiberensis</name>
    <dbReference type="NCBI Taxonomy" id="325984"/>
    <lineage>
        <taxon>Eukaryota</taxon>
        <taxon>Viridiplantae</taxon>
        <taxon>Streptophyta</taxon>
        <taxon>Embryophyta</taxon>
        <taxon>Tracheophyta</taxon>
        <taxon>Spermatophyta</taxon>
        <taxon>Magnoliopsida</taxon>
        <taxon>Liliopsida</taxon>
        <taxon>Dioscoreales</taxon>
        <taxon>Dioscoreaceae</taxon>
        <taxon>Dioscorea</taxon>
    </lineage>
</organism>
<feature type="repeat" description="PPR" evidence="2">
    <location>
        <begin position="382"/>
        <end position="416"/>
    </location>
</feature>
<dbReference type="FunFam" id="1.25.40.10:FF:000396">
    <property type="entry name" value="Pentatricopeptide repeat-containing protein At2g36730"/>
    <property type="match status" value="1"/>
</dbReference>
<dbReference type="EMBL" id="JAGGNH010000006">
    <property type="protein sequence ID" value="KAJ0969278.1"/>
    <property type="molecule type" value="Genomic_DNA"/>
</dbReference>
<dbReference type="InterPro" id="IPR002885">
    <property type="entry name" value="PPR_rpt"/>
</dbReference>
<accession>A0A9D5CAM5</accession>
<dbReference type="PROSITE" id="PS51375">
    <property type="entry name" value="PPR"/>
    <property type="match status" value="5"/>
</dbReference>
<dbReference type="GO" id="GO:0003723">
    <property type="term" value="F:RNA binding"/>
    <property type="evidence" value="ECO:0007669"/>
    <property type="project" value="InterPro"/>
</dbReference>